<evidence type="ECO:0000313" key="1">
    <source>
        <dbReference type="EMBL" id="DAF64089.1"/>
    </source>
</evidence>
<accession>A0A8S5TLP3</accession>
<reference evidence="1" key="1">
    <citation type="journal article" date="2021" name="Proc. Natl. Acad. Sci. U.S.A.">
        <title>A Catalog of Tens of Thousands of Viruses from Human Metagenomes Reveals Hidden Associations with Chronic Diseases.</title>
        <authorList>
            <person name="Tisza M.J."/>
            <person name="Buck C.B."/>
        </authorList>
    </citation>
    <scope>NUCLEOTIDE SEQUENCE</scope>
    <source>
        <strain evidence="1">CtO1718</strain>
    </source>
</reference>
<protein>
    <submittedName>
        <fullName evidence="1">Uncharacterized protein</fullName>
    </submittedName>
</protein>
<organism evidence="1">
    <name type="scientific">Podoviridae sp. ctO1718</name>
    <dbReference type="NCBI Taxonomy" id="2827733"/>
    <lineage>
        <taxon>Viruses</taxon>
        <taxon>Duplodnaviria</taxon>
        <taxon>Heunggongvirae</taxon>
        <taxon>Uroviricota</taxon>
        <taxon>Caudoviricetes</taxon>
    </lineage>
</organism>
<proteinExistence type="predicted"/>
<name>A0A8S5TLP3_9CAUD</name>
<sequence>MNLPGIDADGREINRKAPATCAAGRAWITTF</sequence>
<dbReference type="EMBL" id="BK032850">
    <property type="protein sequence ID" value="DAF64089.1"/>
    <property type="molecule type" value="Genomic_DNA"/>
</dbReference>